<keyword evidence="1" id="KW-1133">Transmembrane helix</keyword>
<protein>
    <recommendedName>
        <fullName evidence="4">DUF2788 domain-containing protein</fullName>
    </recommendedName>
</protein>
<name>A0A1E8FJE0_9ALTE</name>
<comment type="caution">
    <text evidence="2">The sequence shown here is derived from an EMBL/GenBank/DDBJ whole genome shotgun (WGS) entry which is preliminary data.</text>
</comment>
<evidence type="ECO:0008006" key="4">
    <source>
        <dbReference type="Google" id="ProtNLM"/>
    </source>
</evidence>
<keyword evidence="1" id="KW-0812">Transmembrane</keyword>
<reference evidence="2 3" key="1">
    <citation type="submission" date="2016-09" db="EMBL/GenBank/DDBJ databases">
        <title>Alteromonas lipolytica, a new species isolated from sea water.</title>
        <authorList>
            <person name="Wu Y.-H."/>
            <person name="Cheng H."/>
            <person name="Xu X.-W."/>
        </authorList>
    </citation>
    <scope>NUCLEOTIDE SEQUENCE [LARGE SCALE GENOMIC DNA]</scope>
    <source>
        <strain evidence="2 3">JW12</strain>
    </source>
</reference>
<proteinExistence type="predicted"/>
<organism evidence="2 3">
    <name type="scientific">Alteromonas lipolytica</name>
    <dbReference type="NCBI Taxonomy" id="1856405"/>
    <lineage>
        <taxon>Bacteria</taxon>
        <taxon>Pseudomonadati</taxon>
        <taxon>Pseudomonadota</taxon>
        <taxon>Gammaproteobacteria</taxon>
        <taxon>Alteromonadales</taxon>
        <taxon>Alteromonadaceae</taxon>
        <taxon>Alteromonas/Salinimonas group</taxon>
        <taxon>Alteromonas</taxon>
    </lineage>
</organism>
<feature type="transmembrane region" description="Helical" evidence="1">
    <location>
        <begin position="12"/>
        <end position="33"/>
    </location>
</feature>
<dbReference type="InterPro" id="IPR021249">
    <property type="entry name" value="DUF2788"/>
</dbReference>
<dbReference type="Pfam" id="PF10981">
    <property type="entry name" value="DUF2788"/>
    <property type="match status" value="1"/>
</dbReference>
<dbReference type="OrthoDB" id="5588656at2"/>
<keyword evidence="3" id="KW-1185">Reference proteome</keyword>
<dbReference type="AlphaFoldDB" id="A0A1E8FJE0"/>
<evidence type="ECO:0000256" key="1">
    <source>
        <dbReference type="SAM" id="Phobius"/>
    </source>
</evidence>
<keyword evidence="1" id="KW-0472">Membrane</keyword>
<dbReference type="EMBL" id="MJIC01000006">
    <property type="protein sequence ID" value="OFI35866.1"/>
    <property type="molecule type" value="Genomic_DNA"/>
</dbReference>
<evidence type="ECO:0000313" key="2">
    <source>
        <dbReference type="EMBL" id="OFI35866.1"/>
    </source>
</evidence>
<dbReference type="STRING" id="1856405.BFC17_11355"/>
<feature type="transmembrane region" description="Helical" evidence="1">
    <location>
        <begin position="45"/>
        <end position="67"/>
    </location>
</feature>
<accession>A0A1E8FJE0</accession>
<evidence type="ECO:0000313" key="3">
    <source>
        <dbReference type="Proteomes" id="UP000176037"/>
    </source>
</evidence>
<gene>
    <name evidence="2" type="ORF">BFC17_11355</name>
</gene>
<dbReference type="RefSeq" id="WP_070175106.1">
    <property type="nucleotide sequence ID" value="NZ_BMJR01000008.1"/>
</dbReference>
<sequence length="74" mass="8090">MLAKYYEQIESIMLDLGLVILFVLMIFAVHDVLKKNDVPMIGRVVAYGVLGLGAMGFIAKGIIQLFWQSSGVSG</sequence>
<dbReference type="Proteomes" id="UP000176037">
    <property type="component" value="Unassembled WGS sequence"/>
</dbReference>